<dbReference type="PRINTS" id="PR00035">
    <property type="entry name" value="HTHGNTR"/>
</dbReference>
<keyword evidence="2" id="KW-0238">DNA-binding</keyword>
<comment type="caution">
    <text evidence="5">The sequence shown here is derived from an EMBL/GenBank/DDBJ whole genome shotgun (WGS) entry which is preliminary data.</text>
</comment>
<dbReference type="InterPro" id="IPR036390">
    <property type="entry name" value="WH_DNA-bd_sf"/>
</dbReference>
<feature type="domain" description="HTH gntR-type" evidence="4">
    <location>
        <begin position="24"/>
        <end position="92"/>
    </location>
</feature>
<protein>
    <submittedName>
        <fullName evidence="5">FadR/GntR family transcriptional regulator</fullName>
    </submittedName>
</protein>
<dbReference type="SMART" id="SM00345">
    <property type="entry name" value="HTH_GNTR"/>
    <property type="match status" value="1"/>
</dbReference>
<evidence type="ECO:0000259" key="4">
    <source>
        <dbReference type="PROSITE" id="PS50949"/>
    </source>
</evidence>
<proteinExistence type="predicted"/>
<keyword evidence="6" id="KW-1185">Reference proteome</keyword>
<gene>
    <name evidence="5" type="ORF">AB0E89_38675</name>
</gene>
<dbReference type="Pfam" id="PF00392">
    <property type="entry name" value="GntR"/>
    <property type="match status" value="1"/>
</dbReference>
<reference evidence="5 6" key="1">
    <citation type="submission" date="2024-06" db="EMBL/GenBank/DDBJ databases">
        <title>The Natural Products Discovery Center: Release of the First 8490 Sequenced Strains for Exploring Actinobacteria Biosynthetic Diversity.</title>
        <authorList>
            <person name="Kalkreuter E."/>
            <person name="Kautsar S.A."/>
            <person name="Yang D."/>
            <person name="Bader C.D."/>
            <person name="Teijaro C.N."/>
            <person name="Fluegel L."/>
            <person name="Davis C.M."/>
            <person name="Simpson J.R."/>
            <person name="Lauterbach L."/>
            <person name="Steele A.D."/>
            <person name="Gui C."/>
            <person name="Meng S."/>
            <person name="Li G."/>
            <person name="Viehrig K."/>
            <person name="Ye F."/>
            <person name="Su P."/>
            <person name="Kiefer A.F."/>
            <person name="Nichols A."/>
            <person name="Cepeda A.J."/>
            <person name="Yan W."/>
            <person name="Fan B."/>
            <person name="Jiang Y."/>
            <person name="Adhikari A."/>
            <person name="Zheng C.-J."/>
            <person name="Schuster L."/>
            <person name="Cowan T.M."/>
            <person name="Smanski M.J."/>
            <person name="Chevrette M.G."/>
            <person name="De Carvalho L.P.S."/>
            <person name="Shen B."/>
        </authorList>
    </citation>
    <scope>NUCLEOTIDE SEQUENCE [LARGE SCALE GENOMIC DNA]</scope>
    <source>
        <strain evidence="5 6">NPDC033843</strain>
    </source>
</reference>
<evidence type="ECO:0000256" key="1">
    <source>
        <dbReference type="ARBA" id="ARBA00023015"/>
    </source>
</evidence>
<dbReference type="Pfam" id="PF07729">
    <property type="entry name" value="FCD"/>
    <property type="match status" value="1"/>
</dbReference>
<dbReference type="EMBL" id="JBEZVE010000028">
    <property type="protein sequence ID" value="MEU3786399.1"/>
    <property type="molecule type" value="Genomic_DNA"/>
</dbReference>
<dbReference type="Proteomes" id="UP001550739">
    <property type="component" value="Unassembled WGS sequence"/>
</dbReference>
<dbReference type="SUPFAM" id="SSF46785">
    <property type="entry name" value="Winged helix' DNA-binding domain"/>
    <property type="match status" value="1"/>
</dbReference>
<keyword evidence="3" id="KW-0804">Transcription</keyword>
<dbReference type="SMART" id="SM00895">
    <property type="entry name" value="FCD"/>
    <property type="match status" value="1"/>
</dbReference>
<dbReference type="RefSeq" id="WP_361708505.1">
    <property type="nucleotide sequence ID" value="NZ_JBEZVE010000028.1"/>
</dbReference>
<sequence length="244" mass="27315">MEDQVPSEGKALEQPMHFRAARSRRLYEDVVQQIIELIDSQQLQPGTRLPPEREIAKQISVSRNVLREAFRVLEERGIIISRQGGGRFVRAVDAKIRSTGDSVSTLEVATIVDALEARTLLEGQIVALACQRRTAEEGQRLRELAERGATWQDNVDFHVALANATHNFLLVRMVREQLDLLHELHQRDHYAIPEQGGYLHGDHVAIADAIVARDAPLAQQLLREHLGHTQESLEGIDPSDPSAA</sequence>
<dbReference type="PANTHER" id="PTHR43537:SF5">
    <property type="entry name" value="UXU OPERON TRANSCRIPTIONAL REGULATOR"/>
    <property type="match status" value="1"/>
</dbReference>
<dbReference type="CDD" id="cd07377">
    <property type="entry name" value="WHTH_GntR"/>
    <property type="match status" value="1"/>
</dbReference>
<dbReference type="InterPro" id="IPR011711">
    <property type="entry name" value="GntR_C"/>
</dbReference>
<accession>A0ABV2ZV10</accession>
<dbReference type="SUPFAM" id="SSF48008">
    <property type="entry name" value="GntR ligand-binding domain-like"/>
    <property type="match status" value="1"/>
</dbReference>
<evidence type="ECO:0000256" key="3">
    <source>
        <dbReference type="ARBA" id="ARBA00023163"/>
    </source>
</evidence>
<keyword evidence="1" id="KW-0805">Transcription regulation</keyword>
<dbReference type="PANTHER" id="PTHR43537">
    <property type="entry name" value="TRANSCRIPTIONAL REGULATOR, GNTR FAMILY"/>
    <property type="match status" value="1"/>
</dbReference>
<dbReference type="PROSITE" id="PS50949">
    <property type="entry name" value="HTH_GNTR"/>
    <property type="match status" value="1"/>
</dbReference>
<name>A0ABV2ZV10_9ACTN</name>
<evidence type="ECO:0000256" key="2">
    <source>
        <dbReference type="ARBA" id="ARBA00023125"/>
    </source>
</evidence>
<dbReference type="Gene3D" id="1.10.10.10">
    <property type="entry name" value="Winged helix-like DNA-binding domain superfamily/Winged helix DNA-binding domain"/>
    <property type="match status" value="1"/>
</dbReference>
<dbReference type="Gene3D" id="1.20.120.530">
    <property type="entry name" value="GntR ligand-binding domain-like"/>
    <property type="match status" value="1"/>
</dbReference>
<evidence type="ECO:0000313" key="6">
    <source>
        <dbReference type="Proteomes" id="UP001550739"/>
    </source>
</evidence>
<evidence type="ECO:0000313" key="5">
    <source>
        <dbReference type="EMBL" id="MEU3786399.1"/>
    </source>
</evidence>
<dbReference type="InterPro" id="IPR008920">
    <property type="entry name" value="TF_FadR/GntR_C"/>
</dbReference>
<dbReference type="InterPro" id="IPR000524">
    <property type="entry name" value="Tscrpt_reg_HTH_GntR"/>
</dbReference>
<dbReference type="InterPro" id="IPR036388">
    <property type="entry name" value="WH-like_DNA-bd_sf"/>
</dbReference>
<organism evidence="5 6">
    <name type="scientific">Streptomyces sp. 900129855</name>
    <dbReference type="NCBI Taxonomy" id="3155129"/>
    <lineage>
        <taxon>Bacteria</taxon>
        <taxon>Bacillati</taxon>
        <taxon>Actinomycetota</taxon>
        <taxon>Actinomycetes</taxon>
        <taxon>Kitasatosporales</taxon>
        <taxon>Streptomycetaceae</taxon>
        <taxon>Streptomyces</taxon>
    </lineage>
</organism>